<feature type="region of interest" description="Disordered" evidence="1">
    <location>
        <begin position="1"/>
        <end position="103"/>
    </location>
</feature>
<name>A0AAV2RIJ6_MEGNR</name>
<feature type="compositionally biased region" description="Polar residues" evidence="1">
    <location>
        <begin position="178"/>
        <end position="193"/>
    </location>
</feature>
<dbReference type="AlphaFoldDB" id="A0AAV2RIJ6"/>
<accession>A0AAV2RIJ6</accession>
<organism evidence="2 3">
    <name type="scientific">Meganyctiphanes norvegica</name>
    <name type="common">Northern krill</name>
    <name type="synonym">Thysanopoda norvegica</name>
    <dbReference type="NCBI Taxonomy" id="48144"/>
    <lineage>
        <taxon>Eukaryota</taxon>
        <taxon>Metazoa</taxon>
        <taxon>Ecdysozoa</taxon>
        <taxon>Arthropoda</taxon>
        <taxon>Crustacea</taxon>
        <taxon>Multicrustacea</taxon>
        <taxon>Malacostraca</taxon>
        <taxon>Eumalacostraca</taxon>
        <taxon>Eucarida</taxon>
        <taxon>Euphausiacea</taxon>
        <taxon>Euphausiidae</taxon>
        <taxon>Meganyctiphanes</taxon>
    </lineage>
</organism>
<dbReference type="EMBL" id="CAXKWB010023617">
    <property type="protein sequence ID" value="CAL4125416.1"/>
    <property type="molecule type" value="Genomic_DNA"/>
</dbReference>
<dbReference type="Proteomes" id="UP001497623">
    <property type="component" value="Unassembled WGS sequence"/>
</dbReference>
<feature type="compositionally biased region" description="Low complexity" evidence="1">
    <location>
        <begin position="1"/>
        <end position="17"/>
    </location>
</feature>
<evidence type="ECO:0000313" key="2">
    <source>
        <dbReference type="EMBL" id="CAL4125416.1"/>
    </source>
</evidence>
<proteinExistence type="predicted"/>
<comment type="caution">
    <text evidence="2">The sequence shown here is derived from an EMBL/GenBank/DDBJ whole genome shotgun (WGS) entry which is preliminary data.</text>
</comment>
<evidence type="ECO:0000313" key="3">
    <source>
        <dbReference type="Proteomes" id="UP001497623"/>
    </source>
</evidence>
<sequence>VNGDISGSNNSSRSSGSETIRRAGSVLVLPTHQTQPTHHRVTRAVSTQCVASAVQRSVSHSPPVDGGIGTTGSSVRRPGSAGGGGSSNSVGGGSSSKDSPRTRNAEFLASRAKELIGTLKSLMKNESAVKVSVDGKHRMAPPPPPLFQSSKSMKADVGVNASSIPDFSSLPRPARSSFLVNTDSINKPQESQDNSNSNSNGCKVMNSSSDSPPQPLR</sequence>
<gene>
    <name evidence="2" type="ORF">MNOR_LOCUS25117</name>
</gene>
<protein>
    <submittedName>
        <fullName evidence="2">Uncharacterized protein</fullName>
    </submittedName>
</protein>
<reference evidence="2 3" key="1">
    <citation type="submission" date="2024-05" db="EMBL/GenBank/DDBJ databases">
        <authorList>
            <person name="Wallberg A."/>
        </authorList>
    </citation>
    <scope>NUCLEOTIDE SEQUENCE [LARGE SCALE GENOMIC DNA]</scope>
</reference>
<feature type="compositionally biased region" description="Gly residues" evidence="1">
    <location>
        <begin position="80"/>
        <end position="94"/>
    </location>
</feature>
<keyword evidence="3" id="KW-1185">Reference proteome</keyword>
<feature type="compositionally biased region" description="Polar residues" evidence="1">
    <location>
        <begin position="44"/>
        <end position="60"/>
    </location>
</feature>
<feature type="non-terminal residue" evidence="2">
    <location>
        <position position="1"/>
    </location>
</feature>
<feature type="region of interest" description="Disordered" evidence="1">
    <location>
        <begin position="133"/>
        <end position="217"/>
    </location>
</feature>
<evidence type="ECO:0000256" key="1">
    <source>
        <dbReference type="SAM" id="MobiDB-lite"/>
    </source>
</evidence>